<dbReference type="PROSITE" id="PS50088">
    <property type="entry name" value="ANK_REPEAT"/>
    <property type="match status" value="3"/>
</dbReference>
<dbReference type="PROSITE" id="PS50297">
    <property type="entry name" value="ANK_REP_REGION"/>
    <property type="match status" value="3"/>
</dbReference>
<gene>
    <name evidence="4" type="ORF">HNR39_000168</name>
</gene>
<keyword evidence="2 3" id="KW-0040">ANK repeat</keyword>
<protein>
    <recommendedName>
        <fullName evidence="6">Ankyrin repeat domain-containing protein</fullName>
    </recommendedName>
</protein>
<evidence type="ECO:0008006" key="6">
    <source>
        <dbReference type="Google" id="ProtNLM"/>
    </source>
</evidence>
<dbReference type="EMBL" id="JACHHQ010000001">
    <property type="protein sequence ID" value="MBB5198358.1"/>
    <property type="molecule type" value="Genomic_DNA"/>
</dbReference>
<keyword evidence="1" id="KW-0677">Repeat</keyword>
<evidence type="ECO:0000313" key="5">
    <source>
        <dbReference type="Proteomes" id="UP000571084"/>
    </source>
</evidence>
<dbReference type="Gene3D" id="1.25.40.20">
    <property type="entry name" value="Ankyrin repeat-containing domain"/>
    <property type="match status" value="1"/>
</dbReference>
<evidence type="ECO:0000313" key="4">
    <source>
        <dbReference type="EMBL" id="MBB5198358.1"/>
    </source>
</evidence>
<dbReference type="AlphaFoldDB" id="A0A840RN34"/>
<reference evidence="4 5" key="1">
    <citation type="submission" date="2020-08" db="EMBL/GenBank/DDBJ databases">
        <title>Genomic Encyclopedia of Type Strains, Phase IV (KMG-IV): sequencing the most valuable type-strain genomes for metagenomic binning, comparative biology and taxonomic classification.</title>
        <authorList>
            <person name="Goeker M."/>
        </authorList>
    </citation>
    <scope>NUCLEOTIDE SEQUENCE [LARGE SCALE GENOMIC DNA]</scope>
    <source>
        <strain evidence="4 5">DSM 23240</strain>
    </source>
</reference>
<evidence type="ECO:0000256" key="2">
    <source>
        <dbReference type="ARBA" id="ARBA00023043"/>
    </source>
</evidence>
<dbReference type="SMART" id="SM00248">
    <property type="entry name" value="ANK"/>
    <property type="match status" value="4"/>
</dbReference>
<dbReference type="Proteomes" id="UP000571084">
    <property type="component" value="Unassembled WGS sequence"/>
</dbReference>
<feature type="repeat" description="ANK" evidence="3">
    <location>
        <begin position="108"/>
        <end position="140"/>
    </location>
</feature>
<name>A0A840RN34_9BURK</name>
<dbReference type="PANTHER" id="PTHR24173:SF74">
    <property type="entry name" value="ANKYRIN REPEAT DOMAIN-CONTAINING PROTEIN 16"/>
    <property type="match status" value="1"/>
</dbReference>
<dbReference type="SUPFAM" id="SSF48403">
    <property type="entry name" value="Ankyrin repeat"/>
    <property type="match status" value="1"/>
</dbReference>
<comment type="caution">
    <text evidence="4">The sequence shown here is derived from an EMBL/GenBank/DDBJ whole genome shotgun (WGS) entry which is preliminary data.</text>
</comment>
<accession>A0A840RN34</accession>
<dbReference type="RefSeq" id="WP_245182165.1">
    <property type="nucleotide sequence ID" value="NZ_JAAOZT010000002.1"/>
</dbReference>
<proteinExistence type="predicted"/>
<dbReference type="PANTHER" id="PTHR24173">
    <property type="entry name" value="ANKYRIN REPEAT CONTAINING"/>
    <property type="match status" value="1"/>
</dbReference>
<dbReference type="InterPro" id="IPR036770">
    <property type="entry name" value="Ankyrin_rpt-contain_sf"/>
</dbReference>
<evidence type="ECO:0000256" key="3">
    <source>
        <dbReference type="PROSITE-ProRule" id="PRU00023"/>
    </source>
</evidence>
<feature type="repeat" description="ANK" evidence="3">
    <location>
        <begin position="171"/>
        <end position="203"/>
    </location>
</feature>
<dbReference type="Pfam" id="PF12796">
    <property type="entry name" value="Ank_2"/>
    <property type="match status" value="2"/>
</dbReference>
<evidence type="ECO:0000256" key="1">
    <source>
        <dbReference type="ARBA" id="ARBA00022737"/>
    </source>
</evidence>
<feature type="repeat" description="ANK" evidence="3">
    <location>
        <begin position="138"/>
        <end position="170"/>
    </location>
</feature>
<dbReference type="InterPro" id="IPR002110">
    <property type="entry name" value="Ankyrin_rpt"/>
</dbReference>
<organism evidence="4 5">
    <name type="scientific">Glaciimonas immobilis</name>
    <dbReference type="NCBI Taxonomy" id="728004"/>
    <lineage>
        <taxon>Bacteria</taxon>
        <taxon>Pseudomonadati</taxon>
        <taxon>Pseudomonadota</taxon>
        <taxon>Betaproteobacteria</taxon>
        <taxon>Burkholderiales</taxon>
        <taxon>Oxalobacteraceae</taxon>
        <taxon>Glaciimonas</taxon>
    </lineage>
</organism>
<sequence>MPESLEKMRLLKPRRTFLSQAAGGVFLLMVGTLPFSSYAASSDEFFKLVQMDDYRRLPKLLAAGLNPNIVESKRGETGLILAIREDAMKSFNLLLNASGINLNVRARNGDTALMVASYKGNVAAVKALLDKEAEPNTTGWTALHYAATVGNNEIVQMLLDASAYIDAGSPNQTTPMMMAAREGKILTVKLLLDSGADATLKNDVGMNAIDFAKKFDHDDIVEGLTSRLKKAGKL</sequence>
<dbReference type="PRINTS" id="PR01415">
    <property type="entry name" value="ANKYRIN"/>
</dbReference>
<keyword evidence="5" id="KW-1185">Reference proteome</keyword>